<accession>A0AA40GC52</accession>
<gene>
    <name evidence="2" type="ORF">K0M31_007826</name>
</gene>
<name>A0AA40GC52_9HYME</name>
<evidence type="ECO:0000313" key="2">
    <source>
        <dbReference type="EMBL" id="KAK1135054.1"/>
    </source>
</evidence>
<reference evidence="2" key="1">
    <citation type="submission" date="2021-10" db="EMBL/GenBank/DDBJ databases">
        <title>Melipona bicolor Genome sequencing and assembly.</title>
        <authorList>
            <person name="Araujo N.S."/>
            <person name="Arias M.C."/>
        </authorList>
    </citation>
    <scope>NUCLEOTIDE SEQUENCE</scope>
    <source>
        <strain evidence="2">USP_2M_L1-L4_2017</strain>
        <tissue evidence="2">Whole body</tissue>
    </source>
</reference>
<evidence type="ECO:0000256" key="1">
    <source>
        <dbReference type="SAM" id="MobiDB-lite"/>
    </source>
</evidence>
<keyword evidence="3" id="KW-1185">Reference proteome</keyword>
<dbReference type="EMBL" id="JAHYIQ010000002">
    <property type="protein sequence ID" value="KAK1135054.1"/>
    <property type="molecule type" value="Genomic_DNA"/>
</dbReference>
<protein>
    <submittedName>
        <fullName evidence="2">Uncharacterized protein</fullName>
    </submittedName>
</protein>
<evidence type="ECO:0000313" key="3">
    <source>
        <dbReference type="Proteomes" id="UP001177670"/>
    </source>
</evidence>
<proteinExistence type="predicted"/>
<feature type="non-terminal residue" evidence="2">
    <location>
        <position position="1"/>
    </location>
</feature>
<dbReference type="Proteomes" id="UP001177670">
    <property type="component" value="Unassembled WGS sequence"/>
</dbReference>
<organism evidence="2 3">
    <name type="scientific">Melipona bicolor</name>
    <dbReference type="NCBI Taxonomy" id="60889"/>
    <lineage>
        <taxon>Eukaryota</taxon>
        <taxon>Metazoa</taxon>
        <taxon>Ecdysozoa</taxon>
        <taxon>Arthropoda</taxon>
        <taxon>Hexapoda</taxon>
        <taxon>Insecta</taxon>
        <taxon>Pterygota</taxon>
        <taxon>Neoptera</taxon>
        <taxon>Endopterygota</taxon>
        <taxon>Hymenoptera</taxon>
        <taxon>Apocrita</taxon>
        <taxon>Aculeata</taxon>
        <taxon>Apoidea</taxon>
        <taxon>Anthophila</taxon>
        <taxon>Apidae</taxon>
        <taxon>Melipona</taxon>
    </lineage>
</organism>
<feature type="non-terminal residue" evidence="2">
    <location>
        <position position="80"/>
    </location>
</feature>
<comment type="caution">
    <text evidence="2">The sequence shown here is derived from an EMBL/GenBank/DDBJ whole genome shotgun (WGS) entry which is preliminary data.</text>
</comment>
<dbReference type="AlphaFoldDB" id="A0AA40GC52"/>
<feature type="region of interest" description="Disordered" evidence="1">
    <location>
        <begin position="33"/>
        <end position="80"/>
    </location>
</feature>
<sequence length="80" mass="8838">GTAGGCCQAFVSERIAVAASLVAEQCQLGQGSRNGVLKSASAPRKVPVDTHISQPEQTREQEQKRKEKKKRRKKYSRLEI</sequence>
<feature type="compositionally biased region" description="Basic residues" evidence="1">
    <location>
        <begin position="66"/>
        <end position="80"/>
    </location>
</feature>